<keyword evidence="2" id="KW-1185">Reference proteome</keyword>
<evidence type="ECO:0000313" key="1">
    <source>
        <dbReference type="EMBL" id="OCQ54000.1"/>
    </source>
</evidence>
<protein>
    <submittedName>
        <fullName evidence="1">Uncharacterized protein</fullName>
    </submittedName>
</protein>
<organism evidence="1 2">
    <name type="scientific">Photorhabdus australis subsp. thailandensis</name>
    <dbReference type="NCBI Taxonomy" id="2805096"/>
    <lineage>
        <taxon>Bacteria</taxon>
        <taxon>Pseudomonadati</taxon>
        <taxon>Pseudomonadota</taxon>
        <taxon>Gammaproteobacteria</taxon>
        <taxon>Enterobacterales</taxon>
        <taxon>Morganellaceae</taxon>
        <taxon>Photorhabdus</taxon>
    </lineage>
</organism>
<gene>
    <name evidence="1" type="ORF">Ppb6_00725</name>
</gene>
<reference evidence="1 2" key="1">
    <citation type="submission" date="2015-12" db="EMBL/GenBank/DDBJ databases">
        <title>Genome comparisons provide insights into the role of secondary metabolites in the pathogenic phase of the Photorhabdus life cycle.</title>
        <authorList>
            <person name="Tobias N.J."/>
            <person name="Mishra B."/>
            <person name="Gupta D.K."/>
            <person name="Thines M."/>
            <person name="Stinear T.P."/>
            <person name="Bode H.B."/>
        </authorList>
    </citation>
    <scope>NUCLEOTIDE SEQUENCE [LARGE SCALE GENOMIC DNA]</scope>
    <source>
        <strain evidence="1 2">PB68.1</strain>
    </source>
</reference>
<accession>A0A1C0U7S7</accession>
<dbReference type="Proteomes" id="UP000093476">
    <property type="component" value="Unassembled WGS sequence"/>
</dbReference>
<dbReference type="AlphaFoldDB" id="A0A1C0U7S7"/>
<evidence type="ECO:0000313" key="2">
    <source>
        <dbReference type="Proteomes" id="UP000093476"/>
    </source>
</evidence>
<dbReference type="PATRIC" id="fig|286156.4.peg.832"/>
<sequence>MGNYMIYIKNLSSEPVKVSVNKRGEEDREEYLDIDCEDVKVWDISDTHGEGFVFSVIQRGAKKSYIASRNSFIGIFDDHVRDSGDNISNLISS</sequence>
<proteinExistence type="predicted"/>
<dbReference type="EMBL" id="LOMY01000027">
    <property type="protein sequence ID" value="OCQ54000.1"/>
    <property type="molecule type" value="Genomic_DNA"/>
</dbReference>
<name>A0A1C0U7S7_9GAMM</name>
<comment type="caution">
    <text evidence="1">The sequence shown here is derived from an EMBL/GenBank/DDBJ whole genome shotgun (WGS) entry which is preliminary data.</text>
</comment>